<protein>
    <submittedName>
        <fullName evidence="2">Uncharacterized protein</fullName>
    </submittedName>
</protein>
<dbReference type="Gramene" id="ESQ51014">
    <property type="protein sequence ID" value="ESQ51014"/>
    <property type="gene ID" value="EUTSA_v10022949mg"/>
</dbReference>
<dbReference type="Proteomes" id="UP000030689">
    <property type="component" value="Unassembled WGS sequence"/>
</dbReference>
<sequence>MVDACREKHLSRRANAAKSAVSELVLVAKACGKDAEEELPVSAGLGPRRSKAEIEETEKRSSLRWKDSDENLRLR</sequence>
<evidence type="ECO:0000256" key="1">
    <source>
        <dbReference type="SAM" id="MobiDB-lite"/>
    </source>
</evidence>
<dbReference type="AlphaFoldDB" id="V4M498"/>
<dbReference type="EMBL" id="KI517392">
    <property type="protein sequence ID" value="ESQ51014.1"/>
    <property type="molecule type" value="Genomic_DNA"/>
</dbReference>
<dbReference type="STRING" id="72664.V4M498"/>
<accession>V4M498</accession>
<name>V4M498_EUTSA</name>
<feature type="region of interest" description="Disordered" evidence="1">
    <location>
        <begin position="38"/>
        <end position="75"/>
    </location>
</feature>
<keyword evidence="3" id="KW-1185">Reference proteome</keyword>
<organism evidence="2 3">
    <name type="scientific">Eutrema salsugineum</name>
    <name type="common">Saltwater cress</name>
    <name type="synonym">Sisymbrium salsugineum</name>
    <dbReference type="NCBI Taxonomy" id="72664"/>
    <lineage>
        <taxon>Eukaryota</taxon>
        <taxon>Viridiplantae</taxon>
        <taxon>Streptophyta</taxon>
        <taxon>Embryophyta</taxon>
        <taxon>Tracheophyta</taxon>
        <taxon>Spermatophyta</taxon>
        <taxon>Magnoliopsida</taxon>
        <taxon>eudicotyledons</taxon>
        <taxon>Gunneridae</taxon>
        <taxon>Pentapetalae</taxon>
        <taxon>rosids</taxon>
        <taxon>malvids</taxon>
        <taxon>Brassicales</taxon>
        <taxon>Brassicaceae</taxon>
        <taxon>Eutremeae</taxon>
        <taxon>Eutrema</taxon>
    </lineage>
</organism>
<evidence type="ECO:0000313" key="2">
    <source>
        <dbReference type="EMBL" id="ESQ51014.1"/>
    </source>
</evidence>
<dbReference type="KEGG" id="eus:EUTSA_v10022949mg"/>
<proteinExistence type="predicted"/>
<reference evidence="2 3" key="1">
    <citation type="journal article" date="2013" name="Front. Plant Sci.">
        <title>The Reference Genome of the Halophytic Plant Eutrema salsugineum.</title>
        <authorList>
            <person name="Yang R."/>
            <person name="Jarvis D.E."/>
            <person name="Chen H."/>
            <person name="Beilstein M.A."/>
            <person name="Grimwood J."/>
            <person name="Jenkins J."/>
            <person name="Shu S."/>
            <person name="Prochnik S."/>
            <person name="Xin M."/>
            <person name="Ma C."/>
            <person name="Schmutz J."/>
            <person name="Wing R.A."/>
            <person name="Mitchell-Olds T."/>
            <person name="Schumaker K.S."/>
            <person name="Wang X."/>
        </authorList>
    </citation>
    <scope>NUCLEOTIDE SEQUENCE [LARGE SCALE GENOMIC DNA]</scope>
</reference>
<feature type="compositionally biased region" description="Basic and acidic residues" evidence="1">
    <location>
        <begin position="50"/>
        <end position="75"/>
    </location>
</feature>
<gene>
    <name evidence="2" type="ORF">EUTSA_v10022949mg</name>
</gene>
<evidence type="ECO:0000313" key="3">
    <source>
        <dbReference type="Proteomes" id="UP000030689"/>
    </source>
</evidence>